<accession>A0A9N7P5L0</accession>
<keyword evidence="9 18" id="KW-0547">Nucleotide-binding</keyword>
<gene>
    <name evidence="22" type="ORF">SHERM_09006</name>
</gene>
<evidence type="ECO:0000256" key="14">
    <source>
        <dbReference type="ARBA" id="ARBA00023146"/>
    </source>
</evidence>
<comment type="subcellular location">
    <subcellularLocation>
        <location evidence="2">Mitochondrion</location>
    </subcellularLocation>
    <subcellularLocation>
        <location evidence="3">Plastid</location>
        <location evidence="3">Chloroplast</location>
    </subcellularLocation>
</comment>
<evidence type="ECO:0000259" key="20">
    <source>
        <dbReference type="Pfam" id="PF00749"/>
    </source>
</evidence>
<keyword evidence="11 18" id="KW-0648">Protein biosynthesis</keyword>
<evidence type="ECO:0000256" key="15">
    <source>
        <dbReference type="ARBA" id="ARBA00030865"/>
    </source>
</evidence>
<dbReference type="GO" id="GO:0009791">
    <property type="term" value="P:post-embryonic development"/>
    <property type="evidence" value="ECO:0007669"/>
    <property type="project" value="UniProtKB-ARBA"/>
</dbReference>
<dbReference type="InterPro" id="IPR045462">
    <property type="entry name" value="aa-tRNA-synth_I_cd-bd"/>
</dbReference>
<dbReference type="NCBIfam" id="TIGR00464">
    <property type="entry name" value="gltX_bact"/>
    <property type="match status" value="1"/>
</dbReference>
<organism evidence="22 23">
    <name type="scientific">Striga hermonthica</name>
    <name type="common">Purple witchweed</name>
    <name type="synonym">Buchnera hermonthica</name>
    <dbReference type="NCBI Taxonomy" id="68872"/>
    <lineage>
        <taxon>Eukaryota</taxon>
        <taxon>Viridiplantae</taxon>
        <taxon>Streptophyta</taxon>
        <taxon>Embryophyta</taxon>
        <taxon>Tracheophyta</taxon>
        <taxon>Spermatophyta</taxon>
        <taxon>Magnoliopsida</taxon>
        <taxon>eudicotyledons</taxon>
        <taxon>Gunneridae</taxon>
        <taxon>Pentapetalae</taxon>
        <taxon>asterids</taxon>
        <taxon>lamiids</taxon>
        <taxon>Lamiales</taxon>
        <taxon>Orobanchaceae</taxon>
        <taxon>Buchnereae</taxon>
        <taxon>Striga</taxon>
    </lineage>
</organism>
<evidence type="ECO:0000256" key="1">
    <source>
        <dbReference type="ARBA" id="ARBA00004051"/>
    </source>
</evidence>
<dbReference type="GO" id="GO:0006424">
    <property type="term" value="P:glutamyl-tRNA aminoacylation"/>
    <property type="evidence" value="ECO:0007669"/>
    <property type="project" value="InterPro"/>
</dbReference>
<feature type="compositionally biased region" description="Pro residues" evidence="19">
    <location>
        <begin position="755"/>
        <end position="776"/>
    </location>
</feature>
<dbReference type="Pfam" id="PF00749">
    <property type="entry name" value="tRNA-synt_1c"/>
    <property type="match status" value="1"/>
</dbReference>
<dbReference type="OrthoDB" id="428822at2759"/>
<keyword evidence="8" id="KW-0934">Plastid</keyword>
<evidence type="ECO:0000256" key="17">
    <source>
        <dbReference type="ARBA" id="ARBA00067539"/>
    </source>
</evidence>
<dbReference type="GO" id="GO:0009507">
    <property type="term" value="C:chloroplast"/>
    <property type="evidence" value="ECO:0007669"/>
    <property type="project" value="UniProtKB-SubCell"/>
</dbReference>
<dbReference type="PROSITE" id="PS00178">
    <property type="entry name" value="AA_TRNA_LIGASE_I"/>
    <property type="match status" value="1"/>
</dbReference>
<dbReference type="GO" id="GO:0000049">
    <property type="term" value="F:tRNA binding"/>
    <property type="evidence" value="ECO:0007669"/>
    <property type="project" value="InterPro"/>
</dbReference>
<comment type="similarity">
    <text evidence="4">Belongs to the class-I aminoacyl-tRNA synthetase family. Glutamate--tRNA ligase type 1 subfamily.</text>
</comment>
<dbReference type="GO" id="GO:0048608">
    <property type="term" value="P:reproductive structure development"/>
    <property type="evidence" value="ECO:0007669"/>
    <property type="project" value="UniProtKB-ARBA"/>
</dbReference>
<evidence type="ECO:0000259" key="21">
    <source>
        <dbReference type="Pfam" id="PF19269"/>
    </source>
</evidence>
<dbReference type="FunFam" id="1.10.10.350:FF:000004">
    <property type="entry name" value="Glutamate--tRNA ligase chloroplastic/mitochondrial"/>
    <property type="match status" value="1"/>
</dbReference>
<evidence type="ECO:0000256" key="3">
    <source>
        <dbReference type="ARBA" id="ARBA00004229"/>
    </source>
</evidence>
<evidence type="ECO:0000313" key="22">
    <source>
        <dbReference type="EMBL" id="CAA0843227.1"/>
    </source>
</evidence>
<feature type="compositionally biased region" description="Gly residues" evidence="19">
    <location>
        <begin position="735"/>
        <end position="747"/>
    </location>
</feature>
<evidence type="ECO:0000256" key="10">
    <source>
        <dbReference type="ARBA" id="ARBA00022840"/>
    </source>
</evidence>
<dbReference type="InterPro" id="IPR004527">
    <property type="entry name" value="Glu-tRNA-ligase_bac/mito"/>
</dbReference>
<dbReference type="AlphaFoldDB" id="A0A9N7P5L0"/>
<evidence type="ECO:0000256" key="16">
    <source>
        <dbReference type="ARBA" id="ARBA00048351"/>
    </source>
</evidence>
<dbReference type="InterPro" id="IPR049940">
    <property type="entry name" value="GluQ/Sye"/>
</dbReference>
<feature type="region of interest" description="Disordered" evidence="19">
    <location>
        <begin position="652"/>
        <end position="680"/>
    </location>
</feature>
<keyword evidence="6" id="KW-0150">Chloroplast</keyword>
<proteinExistence type="inferred from homology"/>
<dbReference type="CDD" id="cd00808">
    <property type="entry name" value="GluRS_core"/>
    <property type="match status" value="1"/>
</dbReference>
<evidence type="ECO:0000256" key="5">
    <source>
        <dbReference type="ARBA" id="ARBA00012835"/>
    </source>
</evidence>
<reference evidence="22" key="1">
    <citation type="submission" date="2019-12" db="EMBL/GenBank/DDBJ databases">
        <authorList>
            <person name="Scholes J."/>
        </authorList>
    </citation>
    <scope>NUCLEOTIDE SEQUENCE</scope>
</reference>
<evidence type="ECO:0000256" key="18">
    <source>
        <dbReference type="RuleBase" id="RU363037"/>
    </source>
</evidence>
<dbReference type="InterPro" id="IPR001412">
    <property type="entry name" value="aa-tRNA-synth_I_CS"/>
</dbReference>
<evidence type="ECO:0000256" key="2">
    <source>
        <dbReference type="ARBA" id="ARBA00004173"/>
    </source>
</evidence>
<dbReference type="InterPro" id="IPR020058">
    <property type="entry name" value="Glu/Gln-tRNA-synth_Ib_cat-dom"/>
</dbReference>
<dbReference type="InterPro" id="IPR014729">
    <property type="entry name" value="Rossmann-like_a/b/a_fold"/>
</dbReference>
<dbReference type="Proteomes" id="UP001153555">
    <property type="component" value="Unassembled WGS sequence"/>
</dbReference>
<feature type="domain" description="Aminoacyl-tRNA synthetase class I anticodon-binding" evidence="21">
    <location>
        <begin position="491"/>
        <end position="608"/>
    </location>
</feature>
<keyword evidence="14 18" id="KW-0030">Aminoacyl-tRNA synthetase</keyword>
<dbReference type="InterPro" id="IPR000924">
    <property type="entry name" value="Glu/Gln-tRNA-synth"/>
</dbReference>
<dbReference type="GO" id="GO:0008270">
    <property type="term" value="F:zinc ion binding"/>
    <property type="evidence" value="ECO:0007669"/>
    <property type="project" value="InterPro"/>
</dbReference>
<dbReference type="EMBL" id="CACSLK010035018">
    <property type="protein sequence ID" value="CAA0843227.1"/>
    <property type="molecule type" value="Genomic_DNA"/>
</dbReference>
<sequence>MILWLLSHCKPYKLLQFLFQNSSLSKQLNLSVSKCSIYKWSSSSQSLLSKSLIILLVYKIVKGPNCLLILSSVTDKSQNLVPSNDGWILLDQLRTIIGLVQEHARLLFPFRNVENPQVLKQKPHQLMWHASSTSLPPPLSTESIRVRFAPSPTGNLHVGGARTALYNYLFARSKGGKFVLRIEDTDLDRSTKESEDALLRDLSWLGLDWDEGPGIGGNYGPYRQSERNALYKQYADKLLQMGHVYRCFCSNEELEQMKETAKLKQLPPVYAGKWSTATETEVQEELAKGTPYTYRFRVPKTGSLKVNDLIRGEVCWNYETLGDFVIMRSNGQPVYNFCVTVDDATMGISHVIRAEEHLPNTLRQALIYKALGFSMPTFAHVSLILAPDKSKLSKRHGATSVGQFKEMGFLPQAMVNYLALLGWGDGTENEFFTLDELVDKFTIERVNKGGAVFDSAKLRWMNGQYLRSLPTEELNKLIGERWKSTGFVTESRGTFVENAVQLLKDGIDVITDADKLLSNLLSYPLYSTLASPESKTVIEDKLSEVAASLLAAYDSGEFVSALEEGIGGWQKWVKSFGKSTKRKGKSLFMPLRVLLTGMLHGPEMGSALLLIYEAGKCGVIAPQSGLVTLDERIKMLREVDWDLLNNPTDCHGTAAADSSPLPLPVATTHVPPKRNDSADDRRDAAIEALTRQHESMGRDLADLTAGMEDIREALHTLMGREQTNRDGPDHRDGGRGGQRGGRGGRGMAMGDKPAGGPPRHPPPLGKIPPSPAPSPISGPDFPQTRHPCG</sequence>
<dbReference type="SUPFAM" id="SSF48163">
    <property type="entry name" value="An anticodon-binding domain of class I aminoacyl-tRNA synthetases"/>
    <property type="match status" value="1"/>
</dbReference>
<dbReference type="GO" id="GO:0004818">
    <property type="term" value="F:glutamate-tRNA ligase activity"/>
    <property type="evidence" value="ECO:0007669"/>
    <property type="project" value="UniProtKB-EC"/>
</dbReference>
<dbReference type="InterPro" id="IPR008925">
    <property type="entry name" value="aa_tRNA-synth_I_cd-bd_sf"/>
</dbReference>
<feature type="domain" description="Glutamyl/glutaminyl-tRNA synthetase class Ib catalytic" evidence="20">
    <location>
        <begin position="144"/>
        <end position="460"/>
    </location>
</feature>
<evidence type="ECO:0000256" key="7">
    <source>
        <dbReference type="ARBA" id="ARBA00022598"/>
    </source>
</evidence>
<evidence type="ECO:0000256" key="6">
    <source>
        <dbReference type="ARBA" id="ARBA00022528"/>
    </source>
</evidence>
<feature type="region of interest" description="Disordered" evidence="19">
    <location>
        <begin position="719"/>
        <end position="789"/>
    </location>
</feature>
<evidence type="ECO:0000256" key="12">
    <source>
        <dbReference type="ARBA" id="ARBA00022946"/>
    </source>
</evidence>
<comment type="catalytic activity">
    <reaction evidence="16">
        <text>tRNA(Glu) + L-glutamate + ATP = L-glutamyl-tRNA(Glu) + AMP + diphosphate</text>
        <dbReference type="Rhea" id="RHEA:23540"/>
        <dbReference type="Rhea" id="RHEA-COMP:9663"/>
        <dbReference type="Rhea" id="RHEA-COMP:9680"/>
        <dbReference type="ChEBI" id="CHEBI:29985"/>
        <dbReference type="ChEBI" id="CHEBI:30616"/>
        <dbReference type="ChEBI" id="CHEBI:33019"/>
        <dbReference type="ChEBI" id="CHEBI:78442"/>
        <dbReference type="ChEBI" id="CHEBI:78520"/>
        <dbReference type="ChEBI" id="CHEBI:456215"/>
        <dbReference type="EC" id="6.1.1.17"/>
    </reaction>
</comment>
<dbReference type="PANTHER" id="PTHR43311">
    <property type="entry name" value="GLUTAMATE--TRNA LIGASE"/>
    <property type="match status" value="1"/>
</dbReference>
<comment type="caution">
    <text evidence="22">The sequence shown here is derived from an EMBL/GenBank/DDBJ whole genome shotgun (WGS) entry which is preliminary data.</text>
</comment>
<evidence type="ECO:0000256" key="9">
    <source>
        <dbReference type="ARBA" id="ARBA00022741"/>
    </source>
</evidence>
<evidence type="ECO:0000313" key="23">
    <source>
        <dbReference type="Proteomes" id="UP001153555"/>
    </source>
</evidence>
<keyword evidence="23" id="KW-1185">Reference proteome</keyword>
<dbReference type="GO" id="GO:0005739">
    <property type="term" value="C:mitochondrion"/>
    <property type="evidence" value="ECO:0007669"/>
    <property type="project" value="UniProtKB-SubCell"/>
</dbReference>
<dbReference type="InterPro" id="IPR033910">
    <property type="entry name" value="GluRS_core"/>
</dbReference>
<evidence type="ECO:0000256" key="13">
    <source>
        <dbReference type="ARBA" id="ARBA00023128"/>
    </source>
</evidence>
<keyword evidence="13" id="KW-0496">Mitochondrion</keyword>
<evidence type="ECO:0000256" key="4">
    <source>
        <dbReference type="ARBA" id="ARBA00007894"/>
    </source>
</evidence>
<dbReference type="SUPFAM" id="SSF52374">
    <property type="entry name" value="Nucleotidylyl transferase"/>
    <property type="match status" value="1"/>
</dbReference>
<dbReference type="Gene3D" id="3.40.50.620">
    <property type="entry name" value="HUPs"/>
    <property type="match status" value="1"/>
</dbReference>
<evidence type="ECO:0000256" key="8">
    <source>
        <dbReference type="ARBA" id="ARBA00022640"/>
    </source>
</evidence>
<dbReference type="GO" id="GO:0005524">
    <property type="term" value="F:ATP binding"/>
    <property type="evidence" value="ECO:0007669"/>
    <property type="project" value="UniProtKB-KW"/>
</dbReference>
<name>A0A9N7P5L0_STRHE</name>
<keyword evidence="10 18" id="KW-0067">ATP-binding</keyword>
<keyword evidence="12" id="KW-0809">Transit peptide</keyword>
<feature type="compositionally biased region" description="Basic and acidic residues" evidence="19">
    <location>
        <begin position="722"/>
        <end position="734"/>
    </location>
</feature>
<dbReference type="PANTHER" id="PTHR43311:SF2">
    <property type="entry name" value="GLUTAMATE--TRNA LIGASE, MITOCHONDRIAL-RELATED"/>
    <property type="match status" value="1"/>
</dbReference>
<dbReference type="HAMAP" id="MF_00022">
    <property type="entry name" value="Glu_tRNA_synth_type1"/>
    <property type="match status" value="1"/>
</dbReference>
<dbReference type="InterPro" id="IPR020751">
    <property type="entry name" value="aa-tRNA-synth_I_codon-bd_sub2"/>
</dbReference>
<comment type="function">
    <text evidence="1">Catalyzes the attachment of glutamate to tRNA(Glu) in a two-step reaction: glutamate is first activated by ATP to form Glu-AMP and then transferred to the acceptor end of tRNA(Glu).</text>
</comment>
<dbReference type="PRINTS" id="PR00987">
    <property type="entry name" value="TRNASYNTHGLU"/>
</dbReference>
<evidence type="ECO:0000256" key="11">
    <source>
        <dbReference type="ARBA" id="ARBA00022917"/>
    </source>
</evidence>
<dbReference type="EC" id="6.1.1.17" evidence="5"/>
<dbReference type="Gene3D" id="1.10.10.350">
    <property type="match status" value="1"/>
</dbReference>
<keyword evidence="7 18" id="KW-0436">Ligase</keyword>
<protein>
    <recommendedName>
        <fullName evidence="17">Glutamate--tRNA ligase, chloroplastic/mitochondrial</fullName>
        <ecNumber evidence="5">6.1.1.17</ecNumber>
    </recommendedName>
    <alternativeName>
        <fullName evidence="15">Glutamyl-tRNA synthetase</fullName>
    </alternativeName>
</protein>
<evidence type="ECO:0000256" key="19">
    <source>
        <dbReference type="SAM" id="MobiDB-lite"/>
    </source>
</evidence>
<dbReference type="FunFam" id="3.40.50.620:FF:000045">
    <property type="entry name" value="Glutamate--tRNA ligase, mitochondrial"/>
    <property type="match status" value="1"/>
</dbReference>
<dbReference type="Pfam" id="PF19269">
    <property type="entry name" value="Anticodon_2"/>
    <property type="match status" value="1"/>
</dbReference>